<comment type="caution">
    <text evidence="1">The sequence shown here is derived from an EMBL/GenBank/DDBJ whole genome shotgun (WGS) entry which is preliminary data.</text>
</comment>
<accession>A0A9W7DSW9</accession>
<gene>
    <name evidence="1" type="ORF">TL16_g01811</name>
</gene>
<evidence type="ECO:0000313" key="2">
    <source>
        <dbReference type="Proteomes" id="UP001162640"/>
    </source>
</evidence>
<dbReference type="EMBL" id="BLQM01000042">
    <property type="protein sequence ID" value="GMH55069.1"/>
    <property type="molecule type" value="Genomic_DNA"/>
</dbReference>
<name>A0A9W7DSW9_9STRA</name>
<dbReference type="Proteomes" id="UP001162640">
    <property type="component" value="Unassembled WGS sequence"/>
</dbReference>
<dbReference type="AlphaFoldDB" id="A0A9W7DSW9"/>
<evidence type="ECO:0000313" key="1">
    <source>
        <dbReference type="EMBL" id="GMH55069.1"/>
    </source>
</evidence>
<sequence length="106" mass="12585">MKDYLNSRQIILSPNSETSLLFPPLKLKCYTSLPTLNIETSDNLYVKSFETLEHVRTARERMKERKNREVRYCEERSYELGTRQLRSQFYFSSSFSLKIDATFVVT</sequence>
<organism evidence="1 2">
    <name type="scientific">Triparma laevis f. inornata</name>
    <dbReference type="NCBI Taxonomy" id="1714386"/>
    <lineage>
        <taxon>Eukaryota</taxon>
        <taxon>Sar</taxon>
        <taxon>Stramenopiles</taxon>
        <taxon>Ochrophyta</taxon>
        <taxon>Bolidophyceae</taxon>
        <taxon>Parmales</taxon>
        <taxon>Triparmaceae</taxon>
        <taxon>Triparma</taxon>
    </lineage>
</organism>
<protein>
    <submittedName>
        <fullName evidence="1">Uncharacterized protein</fullName>
    </submittedName>
</protein>
<proteinExistence type="predicted"/>
<reference evidence="2" key="1">
    <citation type="journal article" date="2023" name="Commun. Biol.">
        <title>Genome analysis of Parmales, the sister group of diatoms, reveals the evolutionary specialization of diatoms from phago-mixotrophs to photoautotrophs.</title>
        <authorList>
            <person name="Ban H."/>
            <person name="Sato S."/>
            <person name="Yoshikawa S."/>
            <person name="Yamada K."/>
            <person name="Nakamura Y."/>
            <person name="Ichinomiya M."/>
            <person name="Sato N."/>
            <person name="Blanc-Mathieu R."/>
            <person name="Endo H."/>
            <person name="Kuwata A."/>
            <person name="Ogata H."/>
        </authorList>
    </citation>
    <scope>NUCLEOTIDE SEQUENCE [LARGE SCALE GENOMIC DNA]</scope>
</reference>